<protein>
    <submittedName>
        <fullName evidence="5">Transcriptional regulator</fullName>
    </submittedName>
</protein>
<dbReference type="AlphaFoldDB" id="N0DXM4"/>
<dbReference type="SUPFAM" id="SSF46785">
    <property type="entry name" value="Winged helix' DNA-binding domain"/>
    <property type="match status" value="1"/>
</dbReference>
<keyword evidence="3" id="KW-0804">Transcription</keyword>
<keyword evidence="1" id="KW-0805">Transcription regulation</keyword>
<dbReference type="Pfam" id="PF07729">
    <property type="entry name" value="FCD"/>
    <property type="match status" value="1"/>
</dbReference>
<dbReference type="InterPro" id="IPR011711">
    <property type="entry name" value="GntR_C"/>
</dbReference>
<keyword evidence="2" id="KW-0238">DNA-binding</keyword>
<dbReference type="GO" id="GO:0003677">
    <property type="term" value="F:DNA binding"/>
    <property type="evidence" value="ECO:0007669"/>
    <property type="project" value="UniProtKB-KW"/>
</dbReference>
<dbReference type="GO" id="GO:0003700">
    <property type="term" value="F:DNA-binding transcription factor activity"/>
    <property type="evidence" value="ECO:0007669"/>
    <property type="project" value="InterPro"/>
</dbReference>
<organism evidence="5 6">
    <name type="scientific">Phycicoccus elongatus Lp2</name>
    <dbReference type="NCBI Taxonomy" id="1193181"/>
    <lineage>
        <taxon>Bacteria</taxon>
        <taxon>Bacillati</taxon>
        <taxon>Actinomycetota</taxon>
        <taxon>Actinomycetes</taxon>
        <taxon>Micrococcales</taxon>
        <taxon>Intrasporangiaceae</taxon>
        <taxon>Phycicoccus</taxon>
    </lineage>
</organism>
<sequence length="245" mass="26376">MATSMAPTRRKSVVEQIQDMILDLELRPGDPMPTEATLCEDLGISRSSVREAMRTLQSLDIVEVRHGHGTYVGQLSLSPLVTGLIFRSVLNTDNSFATLRDVVSLRIALDLGVADELCAQHASTTNPELRGYVEEMRTRTAAGLPFPEADGAFHSRLLSQVGNSLVSELAAAFWEVHTKVVPLLGFPPNTEIEHTVEAHDAIIDALEAGDTAAYRAAVLDHYAPLTRAIEKATADSPGAVPTVAP</sequence>
<accession>N0DXM4</accession>
<keyword evidence="6" id="KW-1185">Reference proteome</keyword>
<dbReference type="Proteomes" id="UP000013167">
    <property type="component" value="Unassembled WGS sequence"/>
</dbReference>
<comment type="caution">
    <text evidence="5">The sequence shown here is derived from an EMBL/GenBank/DDBJ whole genome shotgun (WGS) entry which is preliminary data.</text>
</comment>
<dbReference type="Gene3D" id="1.10.10.10">
    <property type="entry name" value="Winged helix-like DNA-binding domain superfamily/Winged helix DNA-binding domain"/>
    <property type="match status" value="1"/>
</dbReference>
<dbReference type="PANTHER" id="PTHR43537:SF5">
    <property type="entry name" value="UXU OPERON TRANSCRIPTIONAL REGULATOR"/>
    <property type="match status" value="1"/>
</dbReference>
<evidence type="ECO:0000256" key="1">
    <source>
        <dbReference type="ARBA" id="ARBA00023015"/>
    </source>
</evidence>
<dbReference type="HOGENOM" id="CLU_017584_9_3_11"/>
<reference evidence="5 6" key="1">
    <citation type="journal article" date="2013" name="ISME J.">
        <title>A metabolic model for members of the genus Tetrasphaera involved in enhanced biological phosphorus removal.</title>
        <authorList>
            <person name="Kristiansen R."/>
            <person name="Nguyen H.T.T."/>
            <person name="Saunders A.M."/>
            <person name="Nielsen J.L."/>
            <person name="Wimmer R."/>
            <person name="Le V.Q."/>
            <person name="McIlroy S.J."/>
            <person name="Petrovski S."/>
            <person name="Seviour R.J."/>
            <person name="Calteau A."/>
            <person name="Nielsen K.L."/>
            <person name="Nielsen P.H."/>
        </authorList>
    </citation>
    <scope>NUCLEOTIDE SEQUENCE [LARGE SCALE GENOMIC DNA]</scope>
    <source>
        <strain evidence="5 6">Lp2</strain>
    </source>
</reference>
<dbReference type="Gene3D" id="1.20.120.530">
    <property type="entry name" value="GntR ligand-binding domain-like"/>
    <property type="match status" value="1"/>
</dbReference>
<dbReference type="SUPFAM" id="SSF48008">
    <property type="entry name" value="GntR ligand-binding domain-like"/>
    <property type="match status" value="1"/>
</dbReference>
<dbReference type="SMART" id="SM00345">
    <property type="entry name" value="HTH_GNTR"/>
    <property type="match status" value="1"/>
</dbReference>
<evidence type="ECO:0000256" key="2">
    <source>
        <dbReference type="ARBA" id="ARBA00023125"/>
    </source>
</evidence>
<dbReference type="STRING" id="1193181.BN10_120040"/>
<dbReference type="PRINTS" id="PR00035">
    <property type="entry name" value="HTHGNTR"/>
</dbReference>
<evidence type="ECO:0000313" key="5">
    <source>
        <dbReference type="EMBL" id="CCH68843.1"/>
    </source>
</evidence>
<gene>
    <name evidence="5" type="ORF">BN10_120040</name>
</gene>
<feature type="domain" description="HTH gntR-type" evidence="4">
    <location>
        <begin position="7"/>
        <end position="75"/>
    </location>
</feature>
<dbReference type="CDD" id="cd07377">
    <property type="entry name" value="WHTH_GntR"/>
    <property type="match status" value="1"/>
</dbReference>
<proteinExistence type="predicted"/>
<dbReference type="EMBL" id="CAIZ01000024">
    <property type="protein sequence ID" value="CCH68843.1"/>
    <property type="molecule type" value="Genomic_DNA"/>
</dbReference>
<dbReference type="Pfam" id="PF00392">
    <property type="entry name" value="GntR"/>
    <property type="match status" value="1"/>
</dbReference>
<dbReference type="PANTHER" id="PTHR43537">
    <property type="entry name" value="TRANSCRIPTIONAL REGULATOR, GNTR FAMILY"/>
    <property type="match status" value="1"/>
</dbReference>
<evidence type="ECO:0000259" key="4">
    <source>
        <dbReference type="PROSITE" id="PS50949"/>
    </source>
</evidence>
<evidence type="ECO:0000256" key="3">
    <source>
        <dbReference type="ARBA" id="ARBA00023163"/>
    </source>
</evidence>
<dbReference type="InterPro" id="IPR036390">
    <property type="entry name" value="WH_DNA-bd_sf"/>
</dbReference>
<dbReference type="SMART" id="SM00895">
    <property type="entry name" value="FCD"/>
    <property type="match status" value="1"/>
</dbReference>
<dbReference type="InterPro" id="IPR036388">
    <property type="entry name" value="WH-like_DNA-bd_sf"/>
</dbReference>
<dbReference type="InterPro" id="IPR000524">
    <property type="entry name" value="Tscrpt_reg_HTH_GntR"/>
</dbReference>
<name>N0DXM4_9MICO</name>
<evidence type="ECO:0000313" key="6">
    <source>
        <dbReference type="Proteomes" id="UP000013167"/>
    </source>
</evidence>
<dbReference type="PROSITE" id="PS50949">
    <property type="entry name" value="HTH_GNTR"/>
    <property type="match status" value="1"/>
</dbReference>
<dbReference type="InterPro" id="IPR008920">
    <property type="entry name" value="TF_FadR/GntR_C"/>
</dbReference>
<dbReference type="eggNOG" id="COG2186">
    <property type="taxonomic scope" value="Bacteria"/>
</dbReference>